<accession>A0A226E320</accession>
<evidence type="ECO:0000313" key="2">
    <source>
        <dbReference type="EMBL" id="OXA51973.1"/>
    </source>
</evidence>
<organism evidence="2 3">
    <name type="scientific">Folsomia candida</name>
    <name type="common">Springtail</name>
    <dbReference type="NCBI Taxonomy" id="158441"/>
    <lineage>
        <taxon>Eukaryota</taxon>
        <taxon>Metazoa</taxon>
        <taxon>Ecdysozoa</taxon>
        <taxon>Arthropoda</taxon>
        <taxon>Hexapoda</taxon>
        <taxon>Collembola</taxon>
        <taxon>Entomobryomorpha</taxon>
        <taxon>Isotomoidea</taxon>
        <taxon>Isotomidae</taxon>
        <taxon>Proisotominae</taxon>
        <taxon>Folsomia</taxon>
    </lineage>
</organism>
<feature type="signal peptide" evidence="1">
    <location>
        <begin position="1"/>
        <end position="17"/>
    </location>
</feature>
<dbReference type="AlphaFoldDB" id="A0A226E320"/>
<keyword evidence="1" id="KW-0732">Signal</keyword>
<dbReference type="Proteomes" id="UP000198287">
    <property type="component" value="Unassembled WGS sequence"/>
</dbReference>
<proteinExistence type="predicted"/>
<keyword evidence="3" id="KW-1185">Reference proteome</keyword>
<feature type="chain" id="PRO_5012940333" evidence="1">
    <location>
        <begin position="18"/>
        <end position="150"/>
    </location>
</feature>
<sequence length="150" mass="16033">MGMGLAWVFFLVGVVAAALATVEFCSPGKSTTVFRVTPENCPFGVLFTSPVSASCLVSNDAAMSDFLVDVCRNINFNSGSEIVGQIHFMPMIDGGELEETCVGVEPGQCNVTEAQEITFHLLTPPEEFDNPFIEASSFPSILSARVNDSN</sequence>
<evidence type="ECO:0000256" key="1">
    <source>
        <dbReference type="SAM" id="SignalP"/>
    </source>
</evidence>
<reference evidence="2 3" key="1">
    <citation type="submission" date="2015-12" db="EMBL/GenBank/DDBJ databases">
        <title>The genome of Folsomia candida.</title>
        <authorList>
            <person name="Faddeeva A."/>
            <person name="Derks M.F."/>
            <person name="Anvar Y."/>
            <person name="Smit S."/>
            <person name="Van Straalen N."/>
            <person name="Roelofs D."/>
        </authorList>
    </citation>
    <scope>NUCLEOTIDE SEQUENCE [LARGE SCALE GENOMIC DNA]</scope>
    <source>
        <strain evidence="2 3">VU population</strain>
        <tissue evidence="2">Whole body</tissue>
    </source>
</reference>
<gene>
    <name evidence="2" type="ORF">Fcan01_13585</name>
</gene>
<name>A0A226E320_FOLCA</name>
<protein>
    <submittedName>
        <fullName evidence="2">Uncharacterized protein</fullName>
    </submittedName>
</protein>
<comment type="caution">
    <text evidence="2">The sequence shown here is derived from an EMBL/GenBank/DDBJ whole genome shotgun (WGS) entry which is preliminary data.</text>
</comment>
<dbReference type="EMBL" id="LNIX01000007">
    <property type="protein sequence ID" value="OXA51973.1"/>
    <property type="molecule type" value="Genomic_DNA"/>
</dbReference>
<evidence type="ECO:0000313" key="3">
    <source>
        <dbReference type="Proteomes" id="UP000198287"/>
    </source>
</evidence>